<sequence>MDSVQSVQNFVKSRVYDAPKDHVSASELINAAAFTDWQQVEKCTCVFPGASTKRNSSVEAATSRFASSFWAYLSPEENDGIHTEKTHTSSPFSQYNKRSCKLTCQSARVANIPPDTPSVTSMSQELDRLFGQGNPKSHLFKFEQESALPRPHNVLHQHSMSDQGLLNSPYSMTVLEECDHFASSDENSILSDATDTGSLLDGSPDDPECHPMQSLRRKCDQFFEHHGLVVKVRKLPAESHHPKLLSSSKPVLCYPSYHFVMRLYNHIVEQLLRSKTFVDSVYNNCSDPLNANSPFSLIDLTPDVLYQLYALKNEIRTSGFSGIFISLSTKAFVSQSDFGPVRRTKTIGWVLIELLDCNERRLRGAWIHPSISPQATTSILSALLPYSIMTSFMVSPRDVKPLYPLKTFCVSLKQFDIFPRAALALLTSPHRFGLTKHFDVLDHLPQGPNCQALTKLSHFDNGVTTERCFCHTNLEPSDLERVIVCCTEALMVQMLPRWLKLVPEDPMPSLLDDLEAIVKPDFVAYNAVKTLDSPEHVRDAECAGLSDTDIRDLLLHLYGCQWKTRLKPRVIDSLKEPVVLPKPCSGEPFVVYDPREERRKRRSRVLGHA</sequence>
<gene>
    <name evidence="1" type="ORF">BaOVIS_011810</name>
</gene>
<accession>A0A9W5TC82</accession>
<evidence type="ECO:0000313" key="2">
    <source>
        <dbReference type="Proteomes" id="UP001057455"/>
    </source>
</evidence>
<dbReference type="OrthoDB" id="365791at2759"/>
<evidence type="ECO:0000313" key="1">
    <source>
        <dbReference type="EMBL" id="GFE53777.1"/>
    </source>
</evidence>
<organism evidence="1 2">
    <name type="scientific">Babesia ovis</name>
    <dbReference type="NCBI Taxonomy" id="5869"/>
    <lineage>
        <taxon>Eukaryota</taxon>
        <taxon>Sar</taxon>
        <taxon>Alveolata</taxon>
        <taxon>Apicomplexa</taxon>
        <taxon>Aconoidasida</taxon>
        <taxon>Piroplasmida</taxon>
        <taxon>Babesiidae</taxon>
        <taxon>Babesia</taxon>
    </lineage>
</organism>
<dbReference type="EMBL" id="BLIY01000007">
    <property type="protein sequence ID" value="GFE53777.1"/>
    <property type="molecule type" value="Genomic_DNA"/>
</dbReference>
<comment type="caution">
    <text evidence="1">The sequence shown here is derived from an EMBL/GenBank/DDBJ whole genome shotgun (WGS) entry which is preliminary data.</text>
</comment>
<dbReference type="Proteomes" id="UP001057455">
    <property type="component" value="Unassembled WGS sequence"/>
</dbReference>
<proteinExistence type="predicted"/>
<keyword evidence="2" id="KW-1185">Reference proteome</keyword>
<dbReference type="AlphaFoldDB" id="A0A9W5TC82"/>
<reference evidence="1" key="1">
    <citation type="submission" date="2019-12" db="EMBL/GenBank/DDBJ databases">
        <title>Genome sequence of Babesia ovis.</title>
        <authorList>
            <person name="Yamagishi J."/>
            <person name="Sevinc F."/>
            <person name="Xuan X."/>
        </authorList>
    </citation>
    <scope>NUCLEOTIDE SEQUENCE</scope>
    <source>
        <strain evidence="1">Selcuk</strain>
    </source>
</reference>
<name>A0A9W5TC82_BABOV</name>
<protein>
    <submittedName>
        <fullName evidence="1">Erythrocyte membrane related protein, putative</fullName>
    </submittedName>
</protein>